<dbReference type="EMBL" id="QAOK01000048">
    <property type="protein sequence ID" value="PTQ77816.1"/>
    <property type="molecule type" value="Genomic_DNA"/>
</dbReference>
<evidence type="ECO:0000313" key="1">
    <source>
        <dbReference type="EMBL" id="PTQ77816.1"/>
    </source>
</evidence>
<proteinExistence type="predicted"/>
<dbReference type="InterPro" id="IPR010751">
    <property type="entry name" value="TrfA"/>
</dbReference>
<name>A0A2T5I1X6_9PROT</name>
<dbReference type="Pfam" id="PF07042">
    <property type="entry name" value="TrfA"/>
    <property type="match status" value="1"/>
</dbReference>
<gene>
    <name evidence="1" type="ORF">C8R21_1489</name>
</gene>
<reference evidence="1 2" key="1">
    <citation type="submission" date="2018-04" db="EMBL/GenBank/DDBJ databases">
        <title>Active sludge and wastewater microbial communities from Klosterneuburg, Austria.</title>
        <authorList>
            <person name="Wagner M."/>
        </authorList>
    </citation>
    <scope>NUCLEOTIDE SEQUENCE [LARGE SCALE GENOMIC DNA]</scope>
    <source>
        <strain evidence="1 2">Nl12</strain>
    </source>
</reference>
<sequence>MKKIDASEIPVALDGDTQNRIDKAQKTARARKREGLAILHAKGQLALWQENERGIPNELVRCAVFSAKNRKEKREVYRANAPLIVPVIGGGEVIYIGEELRQDDETVWMQLVHLAKEARSECVSFTPYSFLKAIKWPIKGSSYTRLLTSIRRLATSGLEIYSSRFDKGVSTKLIAKYEYSKGADTPWKVQVFNKDDELLFLFDKLYSRLDWETRLALPEGVTTWLHGFFSSHREPFDHKIETLAVGAGLTLDSTEDEYFDEVTRMAKRKTRLREAKRIITRALEALQETKFLESFEVTRSGVVRVVRSQQALNNY</sequence>
<dbReference type="RefSeq" id="WP_107763378.1">
    <property type="nucleotide sequence ID" value="NZ_QAOK01000048.1"/>
</dbReference>
<dbReference type="AlphaFoldDB" id="A0A2T5I1X6"/>
<evidence type="ECO:0000313" key="2">
    <source>
        <dbReference type="Proteomes" id="UP000244152"/>
    </source>
</evidence>
<comment type="caution">
    <text evidence="1">The sequence shown here is derived from an EMBL/GenBank/DDBJ whole genome shotgun (WGS) entry which is preliminary data.</text>
</comment>
<organism evidence="1 2">
    <name type="scientific">Nitrosospira multiformis</name>
    <dbReference type="NCBI Taxonomy" id="1231"/>
    <lineage>
        <taxon>Bacteria</taxon>
        <taxon>Pseudomonadati</taxon>
        <taxon>Pseudomonadota</taxon>
        <taxon>Betaproteobacteria</taxon>
        <taxon>Nitrosomonadales</taxon>
        <taxon>Nitrosomonadaceae</taxon>
        <taxon>Nitrosospira</taxon>
    </lineage>
</organism>
<accession>A0A2T5I1X6</accession>
<dbReference type="Proteomes" id="UP000244152">
    <property type="component" value="Unassembled WGS sequence"/>
</dbReference>
<protein>
    <submittedName>
        <fullName evidence="1">TrfA protein</fullName>
    </submittedName>
</protein>